<feature type="transmembrane region" description="Helical" evidence="1">
    <location>
        <begin position="122"/>
        <end position="143"/>
    </location>
</feature>
<reference evidence="2" key="1">
    <citation type="submission" date="2010-04" db="EMBL/GenBank/DDBJ databases">
        <title>Complete sequence of Methanocaldococcus infernus ME.</title>
        <authorList>
            <consortium name="US DOE Joint Genome Institute"/>
            <person name="Lucas S."/>
            <person name="Copeland A."/>
            <person name="Lapidus A."/>
            <person name="Cheng J.-F."/>
            <person name="Bruce D."/>
            <person name="Goodwin L."/>
            <person name="Pitluck S."/>
            <person name="Munk A.C."/>
            <person name="Detter J.C."/>
            <person name="Han C."/>
            <person name="Tapia R."/>
            <person name="Land M."/>
            <person name="Hauser L."/>
            <person name="Kyrpides N."/>
            <person name="Mikhailova N."/>
            <person name="Sieprawska-Lupa M."/>
            <person name="Whitman W.B."/>
            <person name="Woyke T."/>
        </authorList>
    </citation>
    <scope>NUCLEOTIDE SEQUENCE [LARGE SCALE GENOMIC DNA]</scope>
    <source>
        <strain evidence="2">ME</strain>
    </source>
</reference>
<dbReference type="RefSeq" id="WP_013100534.1">
    <property type="nucleotide sequence ID" value="NC_014122.1"/>
</dbReference>
<dbReference type="KEGG" id="mif:Metin_1135"/>
<dbReference type="EMBL" id="CP002009">
    <property type="protein sequence ID" value="ADG13789.1"/>
    <property type="molecule type" value="Genomic_DNA"/>
</dbReference>
<keyword evidence="1" id="KW-0812">Transmembrane</keyword>
<evidence type="ECO:0000313" key="3">
    <source>
        <dbReference type="Proteomes" id="UP000002061"/>
    </source>
</evidence>
<dbReference type="HOGENOM" id="CLU_099320_0_1_2"/>
<proteinExistence type="predicted"/>
<feature type="transmembrane region" description="Helical" evidence="1">
    <location>
        <begin position="76"/>
        <end position="102"/>
    </location>
</feature>
<evidence type="ECO:0000256" key="1">
    <source>
        <dbReference type="SAM" id="Phobius"/>
    </source>
</evidence>
<keyword evidence="3" id="KW-1185">Reference proteome</keyword>
<feature type="transmembrane region" description="Helical" evidence="1">
    <location>
        <begin position="155"/>
        <end position="180"/>
    </location>
</feature>
<keyword evidence="1" id="KW-1133">Transmembrane helix</keyword>
<accession>D5VT86</accession>
<evidence type="ECO:0008006" key="4">
    <source>
        <dbReference type="Google" id="ProtNLM"/>
    </source>
</evidence>
<protein>
    <recommendedName>
        <fullName evidence="4">Stage II sporulation protein M</fullName>
    </recommendedName>
</protein>
<keyword evidence="1" id="KW-0472">Membrane</keyword>
<name>D5VT86_METIM</name>
<feature type="transmembrane region" description="Helical" evidence="1">
    <location>
        <begin position="51"/>
        <end position="69"/>
    </location>
</feature>
<dbReference type="Pfam" id="PF01944">
    <property type="entry name" value="SpoIIM"/>
    <property type="match status" value="1"/>
</dbReference>
<dbReference type="OrthoDB" id="86288at2157"/>
<dbReference type="InterPro" id="IPR002798">
    <property type="entry name" value="SpoIIM-like"/>
</dbReference>
<dbReference type="AlphaFoldDB" id="D5VT86"/>
<dbReference type="eggNOG" id="arCOG01994">
    <property type="taxonomic scope" value="Archaea"/>
</dbReference>
<dbReference type="STRING" id="573063.Metin_1135"/>
<dbReference type="Proteomes" id="UP000002061">
    <property type="component" value="Chromosome"/>
</dbReference>
<feature type="transmembrane region" description="Helical" evidence="1">
    <location>
        <begin position="12"/>
        <end position="31"/>
    </location>
</feature>
<dbReference type="PANTHER" id="PTHR35337:SF1">
    <property type="entry name" value="SLR1478 PROTEIN"/>
    <property type="match status" value="1"/>
</dbReference>
<sequence length="182" mass="20941">MIDSLKRNKNIISLVSLIYFQSFLVFSFLISHNQYFFNLGNEIFYNFKSQILSGVNLKALNSFSLYLLILSNNLKVCLLSYISGFFNIFILLINSFILSYVLVKFGIKKFVIFVLPHGVIEIPAFILAISSGIIFYIGVIEYLRKKSLERVIDSLRILSLSIILFIIAGFIESFITFRIIPH</sequence>
<gene>
    <name evidence="2" type="ordered locus">Metin_1135</name>
</gene>
<dbReference type="GeneID" id="9132152"/>
<dbReference type="PANTHER" id="PTHR35337">
    <property type="entry name" value="SLR1478 PROTEIN"/>
    <property type="match status" value="1"/>
</dbReference>
<evidence type="ECO:0000313" key="2">
    <source>
        <dbReference type="EMBL" id="ADG13789.1"/>
    </source>
</evidence>
<organism evidence="2 3">
    <name type="scientific">Methanocaldococcus infernus (strain DSM 11812 / JCM 15783 / ME)</name>
    <dbReference type="NCBI Taxonomy" id="573063"/>
    <lineage>
        <taxon>Archaea</taxon>
        <taxon>Methanobacteriati</taxon>
        <taxon>Methanobacteriota</taxon>
        <taxon>Methanomada group</taxon>
        <taxon>Methanococci</taxon>
        <taxon>Methanococcales</taxon>
        <taxon>Methanocaldococcaceae</taxon>
        <taxon>Methanocaldococcus</taxon>
    </lineage>
</organism>